<proteinExistence type="predicted"/>
<accession>A0A7S2UI26</accession>
<dbReference type="PROSITE" id="PS50280">
    <property type="entry name" value="SET"/>
    <property type="match status" value="1"/>
</dbReference>
<dbReference type="SUPFAM" id="SSF82199">
    <property type="entry name" value="SET domain"/>
    <property type="match status" value="1"/>
</dbReference>
<feature type="transmembrane region" description="Helical" evidence="2">
    <location>
        <begin position="35"/>
        <end position="55"/>
    </location>
</feature>
<evidence type="ECO:0000256" key="1">
    <source>
        <dbReference type="SAM" id="MobiDB-lite"/>
    </source>
</evidence>
<reference evidence="4" key="1">
    <citation type="submission" date="2021-01" db="EMBL/GenBank/DDBJ databases">
        <authorList>
            <person name="Corre E."/>
            <person name="Pelletier E."/>
            <person name="Niang G."/>
            <person name="Scheremetjew M."/>
            <person name="Finn R."/>
            <person name="Kale V."/>
            <person name="Holt S."/>
            <person name="Cochrane G."/>
            <person name="Meng A."/>
            <person name="Brown T."/>
            <person name="Cohen L."/>
        </authorList>
    </citation>
    <scope>NUCLEOTIDE SEQUENCE</scope>
    <source>
        <strain evidence="4">CCMP2084</strain>
    </source>
</reference>
<evidence type="ECO:0000313" key="4">
    <source>
        <dbReference type="EMBL" id="CAD9820438.1"/>
    </source>
</evidence>
<feature type="domain" description="SET" evidence="3">
    <location>
        <begin position="408"/>
        <end position="564"/>
    </location>
</feature>
<evidence type="ECO:0000259" key="3">
    <source>
        <dbReference type="PROSITE" id="PS50280"/>
    </source>
</evidence>
<dbReference type="AlphaFoldDB" id="A0A7S2UI26"/>
<dbReference type="Pfam" id="PF00856">
    <property type="entry name" value="SET"/>
    <property type="match status" value="1"/>
</dbReference>
<dbReference type="Gene3D" id="2.170.270.10">
    <property type="entry name" value="SET domain"/>
    <property type="match status" value="2"/>
</dbReference>
<name>A0A7S2UI26_9STRA</name>
<dbReference type="EMBL" id="HBHQ01018320">
    <property type="protein sequence ID" value="CAD9820438.1"/>
    <property type="molecule type" value="Transcribed_RNA"/>
</dbReference>
<feature type="region of interest" description="Disordered" evidence="1">
    <location>
        <begin position="1"/>
        <end position="31"/>
    </location>
</feature>
<organism evidence="4">
    <name type="scientific">Attheya septentrionalis</name>
    <dbReference type="NCBI Taxonomy" id="420275"/>
    <lineage>
        <taxon>Eukaryota</taxon>
        <taxon>Sar</taxon>
        <taxon>Stramenopiles</taxon>
        <taxon>Ochrophyta</taxon>
        <taxon>Bacillariophyta</taxon>
        <taxon>Coscinodiscophyceae</taxon>
        <taxon>Chaetocerotophycidae</taxon>
        <taxon>Chaetocerotales</taxon>
        <taxon>Attheyaceae</taxon>
        <taxon>Attheya</taxon>
    </lineage>
</organism>
<dbReference type="InterPro" id="IPR001214">
    <property type="entry name" value="SET_dom"/>
</dbReference>
<keyword evidence="2" id="KW-0812">Transmembrane</keyword>
<feature type="region of interest" description="Disordered" evidence="1">
    <location>
        <begin position="128"/>
        <end position="148"/>
    </location>
</feature>
<keyword evidence="2" id="KW-0472">Membrane</keyword>
<dbReference type="InterPro" id="IPR046341">
    <property type="entry name" value="SET_dom_sf"/>
</dbReference>
<keyword evidence="2" id="KW-1133">Transmembrane helix</keyword>
<feature type="region of interest" description="Disordered" evidence="1">
    <location>
        <begin position="73"/>
        <end position="110"/>
    </location>
</feature>
<sequence length="737" mass="83605">MRRPVANVARGTPANRTHSMDHTGKRKKPHRRSRFRYAGFLALAGAVVLMVWRLASMNFMTTISYKDTGKPQIATQQDLAKPSRVRRNNARSSNNNQGAPPIRNSVTRSDVLGTKNLDMKTKMIASQGLFDQGNKPEETSKGSSGSLKTEKKMEQCGIYMAPSTIPNAGIGMFTGIDRRKGDGVGFGDLVVPIFDQMYHSGKVGSTKPFLWDDYCWVADAVGMYMETSSQEEPRAASPGFGASVNCHLGLINVKEGPTQYDVEGLIRHKDVGVGAFSGYHNRSNVASRDVPQGAELFVDYGSKYFESRFDKYGFIPYKYSYKDADDLLEKYNDTLRTPYKHILDKNTKMEQDLWAMISSGPFESRTSNALPTSFEQMELALNVGTANSFLNDTIRSMAWLQQNGRCIDHIRPGRSTIRQAGRGAFTTRFVPKGTAVSSAPLLHIPDESILFIHERIPNLEFRPNNATLLSKQLLTNYCFGHRNSTMLLSPYSYMSLFINHNSVAEKVNAKVRWVAPDDRPLSHNPDWLNYSVKELTTLYESRLMLEYVALRDIQQGEEVFIDYGPEWQAAWDAHVEAWNKIPKDPNYHGAAEWNADERPLPLPNETRSVPDNVQMRCLRLIERSNYLENLKQKEHFLELEKVSESKSRPCQVLDREINPVTNETFYTVELFIRNTTQTVDQNKTLPVSAKGTIRSAIPRSAIFFLDKPYTSDMHIPTAFRHPIMIPDEMFPDMWKNR</sequence>
<evidence type="ECO:0000256" key="2">
    <source>
        <dbReference type="SAM" id="Phobius"/>
    </source>
</evidence>
<protein>
    <recommendedName>
        <fullName evidence="3">SET domain-containing protein</fullName>
    </recommendedName>
</protein>
<gene>
    <name evidence="4" type="ORF">ASEP1449_LOCUS12271</name>
</gene>